<evidence type="ECO:0008006" key="6">
    <source>
        <dbReference type="Google" id="ProtNLM"/>
    </source>
</evidence>
<reference evidence="4" key="1">
    <citation type="submission" date="2018-11" db="EMBL/GenBank/DDBJ databases">
        <authorList>
            <consortium name="Pathogen Informatics"/>
        </authorList>
    </citation>
    <scope>NUCLEOTIDE SEQUENCE</scope>
</reference>
<gene>
    <name evidence="4" type="ORF">PXEA_LOCUS26353</name>
</gene>
<feature type="domain" description="Dynein heavy chain C-terminal" evidence="3">
    <location>
        <begin position="151"/>
        <end position="426"/>
    </location>
</feature>
<evidence type="ECO:0000256" key="1">
    <source>
        <dbReference type="SAM" id="SignalP"/>
    </source>
</evidence>
<evidence type="ECO:0000313" key="4">
    <source>
        <dbReference type="EMBL" id="VEL32913.1"/>
    </source>
</evidence>
<dbReference type="AlphaFoldDB" id="A0A448XBI5"/>
<evidence type="ECO:0000313" key="5">
    <source>
        <dbReference type="Proteomes" id="UP000784294"/>
    </source>
</evidence>
<dbReference type="Pfam" id="PF18198">
    <property type="entry name" value="AAA_lid_11"/>
    <property type="match status" value="1"/>
</dbReference>
<dbReference type="InterPro" id="IPR041228">
    <property type="entry name" value="Dynein_C"/>
</dbReference>
<keyword evidence="5" id="KW-1185">Reference proteome</keyword>
<protein>
    <recommendedName>
        <fullName evidence="6">Dynein heavy chain C-terminal domain-containing protein</fullName>
    </recommendedName>
</protein>
<dbReference type="GO" id="GO:0030286">
    <property type="term" value="C:dynein complex"/>
    <property type="evidence" value="ECO:0007669"/>
    <property type="project" value="InterPro"/>
</dbReference>
<dbReference type="PANTHER" id="PTHR22878">
    <property type="entry name" value="DYNEIN HEAVY CHAIN 6, AXONEMAL-LIKE-RELATED"/>
    <property type="match status" value="1"/>
</dbReference>
<dbReference type="InterPro" id="IPR026983">
    <property type="entry name" value="DHC"/>
</dbReference>
<dbReference type="GO" id="GO:0051959">
    <property type="term" value="F:dynein light intermediate chain binding"/>
    <property type="evidence" value="ECO:0007669"/>
    <property type="project" value="InterPro"/>
</dbReference>
<dbReference type="Gene3D" id="1.20.1270.280">
    <property type="match status" value="1"/>
</dbReference>
<dbReference type="GO" id="GO:0007018">
    <property type="term" value="P:microtubule-based movement"/>
    <property type="evidence" value="ECO:0007669"/>
    <property type="project" value="InterPro"/>
</dbReference>
<sequence>MENKVFRHLLFSLAFFHGVLIERKKFGALGFNIPYEFTDGDLRICMDQLIMFLSEYHEVPFKVLGYTAGHINYGGRVTDDWDRRCVMNILSEFYSSVVVNDSFSYSESGIYKQIPGTSDHSAYLEYLRSLPLNDLPEIFGLHDNANITFAQNETFAVLGDLIKLQPKSSSGGQATGKSRDEIVEDLAKSLLERSPEVFNLQAVIEAYPILYEQSMNTVLQQEVIRYNKLLGTIRVTLNDLIKAVKGLVVMSSALEEMSVSLFDNQVPTLWANRAYPSLKPLASWIDDLVQRVDFIKRWIGEGIPSVFWISGFFFPQAFLTGTLQNYARKKHISVDTITFDFKVMDESTAELTELPTDGCYIRGLFLEGARWDYTKHRLSESRPKELFTNMPVIWLIPLGNRKSPENRIYECPVYKTLTRAGKHNSTFRMPCL</sequence>
<dbReference type="InterPro" id="IPR043160">
    <property type="entry name" value="Dynein_C_barrel"/>
</dbReference>
<proteinExistence type="predicted"/>
<dbReference type="Gene3D" id="1.10.8.720">
    <property type="entry name" value="Region D6 of dynein motor"/>
    <property type="match status" value="1"/>
</dbReference>
<evidence type="ECO:0000259" key="3">
    <source>
        <dbReference type="Pfam" id="PF18199"/>
    </source>
</evidence>
<keyword evidence="1" id="KW-0732">Signal</keyword>
<comment type="caution">
    <text evidence="4">The sequence shown here is derived from an EMBL/GenBank/DDBJ whole genome shotgun (WGS) entry which is preliminary data.</text>
</comment>
<dbReference type="InterPro" id="IPR042219">
    <property type="entry name" value="AAA_lid_11_sf"/>
</dbReference>
<dbReference type="FunFam" id="1.10.8.720:FF:000001">
    <property type="entry name" value="dynein heavy chain 7, axonemal"/>
    <property type="match status" value="1"/>
</dbReference>
<accession>A0A448XBI5</accession>
<dbReference type="Pfam" id="PF18199">
    <property type="entry name" value="Dynein_C"/>
    <property type="match status" value="1"/>
</dbReference>
<organism evidence="4 5">
    <name type="scientific">Protopolystoma xenopodis</name>
    <dbReference type="NCBI Taxonomy" id="117903"/>
    <lineage>
        <taxon>Eukaryota</taxon>
        <taxon>Metazoa</taxon>
        <taxon>Spiralia</taxon>
        <taxon>Lophotrochozoa</taxon>
        <taxon>Platyhelminthes</taxon>
        <taxon>Monogenea</taxon>
        <taxon>Polyopisthocotylea</taxon>
        <taxon>Polystomatidea</taxon>
        <taxon>Polystomatidae</taxon>
        <taxon>Protopolystoma</taxon>
    </lineage>
</organism>
<feature type="signal peptide" evidence="1">
    <location>
        <begin position="1"/>
        <end position="21"/>
    </location>
</feature>
<dbReference type="InterPro" id="IPR041658">
    <property type="entry name" value="AAA_lid_11"/>
</dbReference>
<dbReference type="EMBL" id="CAAALY010244869">
    <property type="protein sequence ID" value="VEL32913.1"/>
    <property type="molecule type" value="Genomic_DNA"/>
</dbReference>
<dbReference type="Proteomes" id="UP000784294">
    <property type="component" value="Unassembled WGS sequence"/>
</dbReference>
<feature type="domain" description="Dynein heavy chain AAA lid" evidence="2">
    <location>
        <begin position="6"/>
        <end position="145"/>
    </location>
</feature>
<feature type="chain" id="PRO_5019414945" description="Dynein heavy chain C-terminal domain-containing protein" evidence="1">
    <location>
        <begin position="22"/>
        <end position="432"/>
    </location>
</feature>
<dbReference type="FunFam" id="1.20.1270.280:FF:000001">
    <property type="entry name" value="dynein heavy chain 7, axonemal"/>
    <property type="match status" value="1"/>
</dbReference>
<dbReference type="GO" id="GO:0045505">
    <property type="term" value="F:dynein intermediate chain binding"/>
    <property type="evidence" value="ECO:0007669"/>
    <property type="project" value="InterPro"/>
</dbReference>
<dbReference type="PANTHER" id="PTHR22878:SF73">
    <property type="entry name" value="DYNEIN AXONEMAL HEAVY CHAIN 1"/>
    <property type="match status" value="1"/>
</dbReference>
<dbReference type="Gene3D" id="3.10.490.20">
    <property type="match status" value="1"/>
</dbReference>
<name>A0A448XBI5_9PLAT</name>
<dbReference type="OrthoDB" id="10251809at2759"/>
<dbReference type="FunFam" id="3.10.490.20:FF:000009">
    <property type="entry name" value="Dynein heavy chain 4"/>
    <property type="match status" value="1"/>
</dbReference>
<evidence type="ECO:0000259" key="2">
    <source>
        <dbReference type="Pfam" id="PF18198"/>
    </source>
</evidence>